<dbReference type="OrthoDB" id="8039770at2759"/>
<evidence type="ECO:0000256" key="1">
    <source>
        <dbReference type="SAM" id="MobiDB-lite"/>
    </source>
</evidence>
<reference evidence="2" key="1">
    <citation type="submission" date="2020-04" db="EMBL/GenBank/DDBJ databases">
        <authorList>
            <person name="Alioto T."/>
            <person name="Alioto T."/>
            <person name="Gomez Garrido J."/>
        </authorList>
    </citation>
    <scope>NUCLEOTIDE SEQUENCE</scope>
    <source>
        <strain evidence="2">A484AB</strain>
    </source>
</reference>
<dbReference type="PANTHER" id="PTHR37984:SF11">
    <property type="entry name" value="INTEGRASE CATALYTIC DOMAIN-CONTAINING PROTEIN"/>
    <property type="match status" value="1"/>
</dbReference>
<comment type="caution">
    <text evidence="2">The sequence shown here is derived from an EMBL/GenBank/DDBJ whole genome shotgun (WGS) entry which is preliminary data.</text>
</comment>
<dbReference type="InterPro" id="IPR001969">
    <property type="entry name" value="Aspartic_peptidase_AS"/>
</dbReference>
<dbReference type="PROSITE" id="PS50158">
    <property type="entry name" value="ZF_CCHC"/>
    <property type="match status" value="1"/>
</dbReference>
<accession>A0A6S7LRP5</accession>
<dbReference type="GO" id="GO:0008270">
    <property type="term" value="F:zinc ion binding"/>
    <property type="evidence" value="ECO:0007669"/>
    <property type="project" value="InterPro"/>
</dbReference>
<name>A0A6S7LRP5_PARCT</name>
<dbReference type="GO" id="GO:0003676">
    <property type="term" value="F:nucleic acid binding"/>
    <property type="evidence" value="ECO:0007669"/>
    <property type="project" value="InterPro"/>
</dbReference>
<dbReference type="EMBL" id="CACRXK020028963">
    <property type="protein sequence ID" value="CAB4041803.1"/>
    <property type="molecule type" value="Genomic_DNA"/>
</dbReference>
<dbReference type="InterPro" id="IPR043502">
    <property type="entry name" value="DNA/RNA_pol_sf"/>
</dbReference>
<evidence type="ECO:0000313" key="3">
    <source>
        <dbReference type="Proteomes" id="UP001152795"/>
    </source>
</evidence>
<dbReference type="AlphaFoldDB" id="A0A6S7LRP5"/>
<dbReference type="Proteomes" id="UP001152795">
    <property type="component" value="Unassembled WGS sequence"/>
</dbReference>
<feature type="region of interest" description="Disordered" evidence="1">
    <location>
        <begin position="129"/>
        <end position="167"/>
    </location>
</feature>
<feature type="compositionally biased region" description="Basic and acidic residues" evidence="1">
    <location>
        <begin position="146"/>
        <end position="162"/>
    </location>
</feature>
<proteinExistence type="predicted"/>
<dbReference type="GO" id="GO:0004190">
    <property type="term" value="F:aspartic-type endopeptidase activity"/>
    <property type="evidence" value="ECO:0007669"/>
    <property type="project" value="InterPro"/>
</dbReference>
<gene>
    <name evidence="2" type="ORF">PACLA_8A087973</name>
</gene>
<sequence>MDESEEGSNSAAVTSSTTTPTPMSAVNNIPRSGLPPFDPHSDRASLAFDPVRNQDMAIYELRQIKQETNETMNNLYRSLKEKTDICEFTDVDSEIRTQIIHTMSDSRLRRKGLREQLDLKALLAYDRPRHRKPQRLFQARQNNDADQARKQGEHNQSSRECRNYGGPFPHKEGKLSCPARGKKCHACGKLGHFAKHCLSKAQQSHQGHRQSSRKEVNEVTQTRQDYLDDTDEEFAYVINSSTKPPETRITVENVASNVIVDTGSSVNLLNKSVLKEIQKKNPNIMVQSSHKKVFPYGTNTPLELIGESEAQITASSDTTTGTFLVTNTNSTCLISYQTSTDHGLLNLKVCSVSVDHPDPDVSAVLNKHKKVFEGMGNLKDKGVKLEIDPDVQPVAQKARRIPYSMKDQVNRKLREMEEHGIIEKAEGATPWLSSLIAIPKKAGDVRLVLDMRIPNQALVRRRVQMPTVDDILHKMEESEIFTEVDLLQGYLHSADHLGRRISPYHRFPDAR</sequence>
<protein>
    <submittedName>
        <fullName evidence="2">PREDICTED: uncharacterized protein K02A2.6-like</fullName>
    </submittedName>
</protein>
<feature type="region of interest" description="Disordered" evidence="1">
    <location>
        <begin position="1"/>
        <end position="42"/>
    </location>
</feature>
<dbReference type="PROSITE" id="PS00141">
    <property type="entry name" value="ASP_PROTEASE"/>
    <property type="match status" value="1"/>
</dbReference>
<dbReference type="Gene3D" id="4.10.60.10">
    <property type="entry name" value="Zinc finger, CCHC-type"/>
    <property type="match status" value="1"/>
</dbReference>
<dbReference type="Gene3D" id="3.30.70.270">
    <property type="match status" value="1"/>
</dbReference>
<dbReference type="PANTHER" id="PTHR37984">
    <property type="entry name" value="PROTEIN CBG26694"/>
    <property type="match status" value="1"/>
</dbReference>
<dbReference type="InterPro" id="IPR050951">
    <property type="entry name" value="Retrovirus_Pol_polyprotein"/>
</dbReference>
<dbReference type="SUPFAM" id="SSF56672">
    <property type="entry name" value="DNA/RNA polymerases"/>
    <property type="match status" value="1"/>
</dbReference>
<evidence type="ECO:0000313" key="2">
    <source>
        <dbReference type="EMBL" id="CAB4041803.1"/>
    </source>
</evidence>
<dbReference type="Gene3D" id="3.10.10.10">
    <property type="entry name" value="HIV Type 1 Reverse Transcriptase, subunit A, domain 1"/>
    <property type="match status" value="1"/>
</dbReference>
<keyword evidence="3" id="KW-1185">Reference proteome</keyword>
<dbReference type="InterPro" id="IPR043128">
    <property type="entry name" value="Rev_trsase/Diguanyl_cyclase"/>
</dbReference>
<dbReference type="GO" id="GO:0006508">
    <property type="term" value="P:proteolysis"/>
    <property type="evidence" value="ECO:0007669"/>
    <property type="project" value="InterPro"/>
</dbReference>
<dbReference type="InterPro" id="IPR001878">
    <property type="entry name" value="Znf_CCHC"/>
</dbReference>
<organism evidence="2 3">
    <name type="scientific">Paramuricea clavata</name>
    <name type="common">Red gorgonian</name>
    <name type="synonym">Violescent sea-whip</name>
    <dbReference type="NCBI Taxonomy" id="317549"/>
    <lineage>
        <taxon>Eukaryota</taxon>
        <taxon>Metazoa</taxon>
        <taxon>Cnidaria</taxon>
        <taxon>Anthozoa</taxon>
        <taxon>Octocorallia</taxon>
        <taxon>Malacalcyonacea</taxon>
        <taxon>Plexauridae</taxon>
        <taxon>Paramuricea</taxon>
    </lineage>
</organism>
<feature type="compositionally biased region" description="Low complexity" evidence="1">
    <location>
        <begin position="8"/>
        <end position="26"/>
    </location>
</feature>